<accession>A0ABQ8UX93</accession>
<name>A0ABQ8UX93_9AGAR</name>
<reference evidence="2" key="1">
    <citation type="submission" date="2022-08" db="EMBL/GenBank/DDBJ databases">
        <title>A Global Phylogenomic Analysis of the Shiitake Genus Lentinula.</title>
        <authorList>
            <consortium name="DOE Joint Genome Institute"/>
            <person name="Sierra-Patev S."/>
            <person name="Min B."/>
            <person name="Naranjo-Ortiz M."/>
            <person name="Looney B."/>
            <person name="Konkel Z."/>
            <person name="Slot J.C."/>
            <person name="Sakamoto Y."/>
            <person name="Steenwyk J.L."/>
            <person name="Rokas A."/>
            <person name="Carro J."/>
            <person name="Camarero S."/>
            <person name="Ferreira P."/>
            <person name="Molpeceres G."/>
            <person name="Ruiz-Duenas F.J."/>
            <person name="Serrano A."/>
            <person name="Henrissat B."/>
            <person name="Drula E."/>
            <person name="Hughes K.W."/>
            <person name="Mata J.L."/>
            <person name="Ishikawa N.K."/>
            <person name="Vargas-Isla R."/>
            <person name="Ushijima S."/>
            <person name="Smith C.A."/>
            <person name="Ahrendt S."/>
            <person name="Andreopoulos W."/>
            <person name="He G."/>
            <person name="Labutti K."/>
            <person name="Lipzen A."/>
            <person name="Ng V."/>
            <person name="Riley R."/>
            <person name="Sandor L."/>
            <person name="Barry K."/>
            <person name="Martinez A.T."/>
            <person name="Xiao Y."/>
            <person name="Gibbons J.G."/>
            <person name="Terashima K."/>
            <person name="Grigoriev I.V."/>
            <person name="Hibbett D.S."/>
        </authorList>
    </citation>
    <scope>NUCLEOTIDE SEQUENCE</scope>
    <source>
        <strain evidence="2">RHP3577 ss4</strain>
    </source>
</reference>
<protein>
    <submittedName>
        <fullName evidence="2">Uncharacterized protein</fullName>
    </submittedName>
</protein>
<evidence type="ECO:0000313" key="3">
    <source>
        <dbReference type="Proteomes" id="UP001150217"/>
    </source>
</evidence>
<keyword evidence="1" id="KW-1133">Transmembrane helix</keyword>
<feature type="transmembrane region" description="Helical" evidence="1">
    <location>
        <begin position="34"/>
        <end position="52"/>
    </location>
</feature>
<gene>
    <name evidence="2" type="ORF">C8R41DRAFT_859672</name>
</gene>
<sequence>MGSCLVYPLFLPMFARSFIHGVKFTNILGRPPQNYIHALLGLFIVRAALYQVRTGYKTEWPEIGRGPLMAGAYYVYIWVVLLPLLYAIGQLTFRNNTIRRIRIT</sequence>
<feature type="transmembrane region" description="Helical" evidence="1">
    <location>
        <begin position="6"/>
        <end position="22"/>
    </location>
</feature>
<dbReference type="EMBL" id="JANVFT010000138">
    <property type="protein sequence ID" value="KAJ4464588.1"/>
    <property type="molecule type" value="Genomic_DNA"/>
</dbReference>
<feature type="transmembrane region" description="Helical" evidence="1">
    <location>
        <begin position="72"/>
        <end position="93"/>
    </location>
</feature>
<dbReference type="Proteomes" id="UP001150217">
    <property type="component" value="Unassembled WGS sequence"/>
</dbReference>
<evidence type="ECO:0000313" key="2">
    <source>
        <dbReference type="EMBL" id="KAJ4464588.1"/>
    </source>
</evidence>
<keyword evidence="3" id="KW-1185">Reference proteome</keyword>
<evidence type="ECO:0000256" key="1">
    <source>
        <dbReference type="SAM" id="Phobius"/>
    </source>
</evidence>
<keyword evidence="1" id="KW-0812">Transmembrane</keyword>
<comment type="caution">
    <text evidence="2">The sequence shown here is derived from an EMBL/GenBank/DDBJ whole genome shotgun (WGS) entry which is preliminary data.</text>
</comment>
<keyword evidence="1" id="KW-0472">Membrane</keyword>
<organism evidence="2 3">
    <name type="scientific">Lentinula lateritia</name>
    <dbReference type="NCBI Taxonomy" id="40482"/>
    <lineage>
        <taxon>Eukaryota</taxon>
        <taxon>Fungi</taxon>
        <taxon>Dikarya</taxon>
        <taxon>Basidiomycota</taxon>
        <taxon>Agaricomycotina</taxon>
        <taxon>Agaricomycetes</taxon>
        <taxon>Agaricomycetidae</taxon>
        <taxon>Agaricales</taxon>
        <taxon>Marasmiineae</taxon>
        <taxon>Omphalotaceae</taxon>
        <taxon>Lentinula</taxon>
    </lineage>
</organism>
<proteinExistence type="predicted"/>